<sequence length="55" mass="5855">MATSPNYGWAEPDNTAYVKDGALAMRTLGNAIDSTVDKIENFNGGIPHPFLLMGA</sequence>
<name>A0A6J5QZ02_9CAUD</name>
<dbReference type="EMBL" id="LR797094">
    <property type="protein sequence ID" value="CAB4186378.1"/>
    <property type="molecule type" value="Genomic_DNA"/>
</dbReference>
<reference evidence="1" key="1">
    <citation type="submission" date="2020-05" db="EMBL/GenBank/DDBJ databases">
        <authorList>
            <person name="Chiriac C."/>
            <person name="Salcher M."/>
            <person name="Ghai R."/>
            <person name="Kavagutti S V."/>
        </authorList>
    </citation>
    <scope>NUCLEOTIDE SEQUENCE</scope>
</reference>
<evidence type="ECO:0000313" key="1">
    <source>
        <dbReference type="EMBL" id="CAB4186378.1"/>
    </source>
</evidence>
<proteinExistence type="predicted"/>
<accession>A0A6J5QZ02</accession>
<protein>
    <submittedName>
        <fullName evidence="1">Uncharacterized protein</fullName>
    </submittedName>
</protein>
<organism evidence="1">
    <name type="scientific">uncultured Caudovirales phage</name>
    <dbReference type="NCBI Taxonomy" id="2100421"/>
    <lineage>
        <taxon>Viruses</taxon>
        <taxon>Duplodnaviria</taxon>
        <taxon>Heunggongvirae</taxon>
        <taxon>Uroviricota</taxon>
        <taxon>Caudoviricetes</taxon>
        <taxon>Peduoviridae</taxon>
        <taxon>Maltschvirus</taxon>
        <taxon>Maltschvirus maltsch</taxon>
    </lineage>
</organism>
<gene>
    <name evidence="1" type="ORF">UFOVP1144_3</name>
</gene>